<evidence type="ECO:0000313" key="1">
    <source>
        <dbReference type="EMBL" id="KAK3718054.1"/>
    </source>
</evidence>
<evidence type="ECO:0000313" key="2">
    <source>
        <dbReference type="Proteomes" id="UP001281147"/>
    </source>
</evidence>
<comment type="caution">
    <text evidence="1">The sequence shown here is derived from an EMBL/GenBank/DDBJ whole genome shotgun (WGS) entry which is preliminary data.</text>
</comment>
<dbReference type="Proteomes" id="UP001281147">
    <property type="component" value="Unassembled WGS sequence"/>
</dbReference>
<accession>A0ACC3NL20</accession>
<gene>
    <name evidence="1" type="ORF">LTR37_005480</name>
</gene>
<keyword evidence="2" id="KW-1185">Reference proteome</keyword>
<dbReference type="EMBL" id="JAUTXU010000034">
    <property type="protein sequence ID" value="KAK3718054.1"/>
    <property type="molecule type" value="Genomic_DNA"/>
</dbReference>
<proteinExistence type="predicted"/>
<organism evidence="1 2">
    <name type="scientific">Vermiconidia calcicola</name>
    <dbReference type="NCBI Taxonomy" id="1690605"/>
    <lineage>
        <taxon>Eukaryota</taxon>
        <taxon>Fungi</taxon>
        <taxon>Dikarya</taxon>
        <taxon>Ascomycota</taxon>
        <taxon>Pezizomycotina</taxon>
        <taxon>Dothideomycetes</taxon>
        <taxon>Dothideomycetidae</taxon>
        <taxon>Mycosphaerellales</taxon>
        <taxon>Extremaceae</taxon>
        <taxon>Vermiconidia</taxon>
    </lineage>
</organism>
<protein>
    <submittedName>
        <fullName evidence="1">Uncharacterized protein</fullName>
    </submittedName>
</protein>
<reference evidence="1" key="1">
    <citation type="submission" date="2023-07" db="EMBL/GenBank/DDBJ databases">
        <title>Black Yeasts Isolated from many extreme environments.</title>
        <authorList>
            <person name="Coleine C."/>
            <person name="Stajich J.E."/>
            <person name="Selbmann L."/>
        </authorList>
    </citation>
    <scope>NUCLEOTIDE SEQUENCE</scope>
    <source>
        <strain evidence="1">CCFEE 5714</strain>
    </source>
</reference>
<name>A0ACC3NL20_9PEZI</name>
<sequence length="203" mass="23045">MQASRNQATAQQQSASSIPRPAHPASAAAPPSPDSPAERAAAATPRTSHDIMHDAIKESAANQKQRTESERLAEMERTYSRQDMERQVTRRFKAGDVYAPHDLTGVEMAKWKKLRRKGRPTHDVVDQLGINPIHHYKNFSIMSEYMTDMGRIKHRRETSLRPVNQRRMAKAIRRAIGVGLMPGVHRHPEILKMEMRERGGRSI</sequence>